<dbReference type="EMBL" id="JANAKD010000624">
    <property type="protein sequence ID" value="KAJ3491953.1"/>
    <property type="molecule type" value="Genomic_DNA"/>
</dbReference>
<accession>A0ACC1QUQ2</accession>
<reference evidence="1" key="1">
    <citation type="submission" date="2022-07" db="EMBL/GenBank/DDBJ databases">
        <title>Genome Sequence of Lecanicillium saksenae.</title>
        <authorList>
            <person name="Buettner E."/>
        </authorList>
    </citation>
    <scope>NUCLEOTIDE SEQUENCE</scope>
    <source>
        <strain evidence="1">VT-O1</strain>
    </source>
</reference>
<evidence type="ECO:0000313" key="1">
    <source>
        <dbReference type="EMBL" id="KAJ3491953.1"/>
    </source>
</evidence>
<proteinExistence type="predicted"/>
<protein>
    <submittedName>
        <fullName evidence="1">Uncharacterized protein</fullName>
    </submittedName>
</protein>
<keyword evidence="2" id="KW-1185">Reference proteome</keyword>
<comment type="caution">
    <text evidence="1">The sequence shown here is derived from an EMBL/GenBank/DDBJ whole genome shotgun (WGS) entry which is preliminary data.</text>
</comment>
<sequence>MAFSKAQPATLAEPAPYTTPQPREQYAGDIMNKIWNVQNSSQSPPVDTVSLSSHGSIQFDGIPSSTSGSLHTSSSSRASTSSNFDSLPATTGFMNYSFERNMPNDYGYYLDRGNGQFTRLIPADMLPPMKGVPAREEEHDGMVILQPIEKLQLQNKIEANQQYAPKKKQQSSPLPDNLQNQIDCIVATSPKSTRKVKIYCDKWIHEGVCAFTQQGCKFKHEMPQDEATQRSLGLFHGFPTWWKKRAEEQNSLRRSHDVPTQPVSPPHLGPATPYQNSEVFRGRNHHPVASEEQRRMLPRDSSYAQSGFTPGPNNWRASGSQWMQNGIVPFLLPEALRFNVGQLLDLATPPNAHLGHLINQLGGPLEYGTLLDRIPPSLQLLIELYWCREATLTGGQLALCRHPTIVTMDAALAMLNSLADYDARESVKKRDAEIRGYIAGTKTIPEASKVAVLEKPRQALELIDPAQNSIGYLYVLDLVFNSTSALGKIDKRMLLDKIVRFFTHFDPVQIRYVGATFRSLLDRVATGPMFPPAVTVELLTAVILRIDPTGTVFTSTHLQLAKMAVESNVVEPALEVLDKEVTWYPVMSSSREAREARDSRPLCDTSMGPAGYISTATGLTDGFKSVAVLEYNYFRSLVYSRRRDWGKAFSALQQVITHPAKERGVSKVMVECHKRWLLVGLLKYGKAPSLPAYTSSQPKATYNSLSADYSELAILFTTPQAAELKRRAELGGELWQEDGTTSLVAEVLSAYQKWQIINLRKIFTEVSISQVRQLTCSAQTGELLKTDEDVIELVQGMLSSGMLNGTLEVDGSAGSFLKFGNASSVMTEEQFAREIATSHARITTLNKQYKDVNDRLSEKKEYVKWLFLEQKRAEKEGPDAGVGFDSQIEDEDLMTGIMAHACFPEIYHSHIDASKPNSQSSYILTVTMSGRLSQPPNLVTPFLFFSYFISLSSSPNFQLFSTFQLNLKLLTPLSHSKPTNRRIKRYPAQSFAFKALAATAVGLPSLVGCVPVTVPSHTTTRCGYPLGLCGRDATPSSTTSLETVTWPTPVTGVAPVPLASGNIDAAAEDGNAEGAARDDLDYVAGLFGLTSSQMSKLSMETSDPALEESPDGVVPSEADLELAKGIIHAHSSIDRRDDTFDKRPDEIKTQEKLKKSQDKTGFWLGIVNATPYRWKLLGIVNGGVIITSTRQFTRYIEPGNDFTVELATWNDDSYAEIRYRLIGTSEKTWFSIKIHPGYPHRITAEYGGVLETVGYGDEGKRGSVVDLGVGRGVYVATYVLAGAEGRFYDNNAPPNWMNSMMGEIGNSTLRDIMLPRSHHTGMYTLRKTYGFGSRSNTLTQDFNVYDQLKVGGVRVVDCRPLIGKDGKIYEGHGTKLLGMYHGSSGVSHESMIQQINQFNDDYPGELIIIDVDGNEMRSEKGFNQISGGDVAKLVDSFKTLKHRANITAGQDISMLPLNELLSQGKSQVVIRMEEYRVRELFGNGWPGASEGFITPVELPLNKFFSEEQNATHLNEVHLQAIFRNRKSGNKKWVFESDYIIIQQGLDLIQSERAITKISDSAWLSLLQSLWPSFYHTVYPNWLSMDAVRGTALKGIALAVNQCFAAQRCGNFRGRIPAADPFILNSTTAGNTTSGTIDNDALEHKVVHGKFVNATAVETADN</sequence>
<name>A0ACC1QUQ2_9HYPO</name>
<organism evidence="1 2">
    <name type="scientific">Lecanicillium saksenae</name>
    <dbReference type="NCBI Taxonomy" id="468837"/>
    <lineage>
        <taxon>Eukaryota</taxon>
        <taxon>Fungi</taxon>
        <taxon>Dikarya</taxon>
        <taxon>Ascomycota</taxon>
        <taxon>Pezizomycotina</taxon>
        <taxon>Sordariomycetes</taxon>
        <taxon>Hypocreomycetidae</taxon>
        <taxon>Hypocreales</taxon>
        <taxon>Cordycipitaceae</taxon>
        <taxon>Lecanicillium</taxon>
    </lineage>
</organism>
<evidence type="ECO:0000313" key="2">
    <source>
        <dbReference type="Proteomes" id="UP001148737"/>
    </source>
</evidence>
<dbReference type="Proteomes" id="UP001148737">
    <property type="component" value="Unassembled WGS sequence"/>
</dbReference>
<gene>
    <name evidence="1" type="ORF">NLG97_g5497</name>
</gene>